<keyword evidence="10" id="KW-1185">Reference proteome</keyword>
<evidence type="ECO:0000256" key="6">
    <source>
        <dbReference type="ARBA" id="ARBA00023065"/>
    </source>
</evidence>
<accession>A0AAV4AHF1</accession>
<evidence type="ECO:0000313" key="10">
    <source>
        <dbReference type="Proteomes" id="UP000735302"/>
    </source>
</evidence>
<evidence type="ECO:0000313" key="9">
    <source>
        <dbReference type="EMBL" id="GFO06195.1"/>
    </source>
</evidence>
<gene>
    <name evidence="9" type="ORF">PoB_003270000</name>
</gene>
<keyword evidence="7" id="KW-0739">Sodium transport</keyword>
<comment type="subcellular location">
    <subcellularLocation>
        <location evidence="1">Cell membrane</location>
        <topology evidence="1">Multi-pass membrane protein</topology>
    </subcellularLocation>
</comment>
<sequence>MLSTGVGVCRMVLEFVYPAPFCGSGDVDTRPTVLTKVNFLHFAIIISAVSLISTVTVSLFTTPRPQNKLQGVTWWTRYERASPEESEVNTESAVDQNGITQIEDTMISSDTREKCLSIVIKWLCGYSHNSRSKQTKSDQSRIKNGLPSIYESPNSRRLLNVLAVAVSAATVFLLVFFG</sequence>
<evidence type="ECO:0000256" key="4">
    <source>
        <dbReference type="ARBA" id="ARBA00022847"/>
    </source>
</evidence>
<evidence type="ECO:0000256" key="1">
    <source>
        <dbReference type="ARBA" id="ARBA00004651"/>
    </source>
</evidence>
<evidence type="ECO:0000256" key="8">
    <source>
        <dbReference type="SAM" id="Phobius"/>
    </source>
</evidence>
<protein>
    <submittedName>
        <fullName evidence="9">Sodium/glucose cotransporter</fullName>
    </submittedName>
</protein>
<keyword evidence="3" id="KW-1003">Cell membrane</keyword>
<keyword evidence="8" id="KW-1133">Transmembrane helix</keyword>
<dbReference type="PANTHER" id="PTHR11819">
    <property type="entry name" value="SOLUTE CARRIER FAMILY 5"/>
    <property type="match status" value="1"/>
</dbReference>
<dbReference type="EMBL" id="BLXT01003765">
    <property type="protein sequence ID" value="GFO06195.1"/>
    <property type="molecule type" value="Genomic_DNA"/>
</dbReference>
<keyword evidence="6" id="KW-0406">Ion transport</keyword>
<comment type="caution">
    <text evidence="9">The sequence shown here is derived from an EMBL/GenBank/DDBJ whole genome shotgun (WGS) entry which is preliminary data.</text>
</comment>
<dbReference type="PANTHER" id="PTHR11819:SF171">
    <property type="entry name" value="SODIUM_MYO-INOSITOL COTRANSPORTER 2"/>
    <property type="match status" value="1"/>
</dbReference>
<evidence type="ECO:0000256" key="2">
    <source>
        <dbReference type="ARBA" id="ARBA00022448"/>
    </source>
</evidence>
<keyword evidence="8" id="KW-0812">Transmembrane</keyword>
<organism evidence="9 10">
    <name type="scientific">Plakobranchus ocellatus</name>
    <dbReference type="NCBI Taxonomy" id="259542"/>
    <lineage>
        <taxon>Eukaryota</taxon>
        <taxon>Metazoa</taxon>
        <taxon>Spiralia</taxon>
        <taxon>Lophotrochozoa</taxon>
        <taxon>Mollusca</taxon>
        <taxon>Gastropoda</taxon>
        <taxon>Heterobranchia</taxon>
        <taxon>Euthyneura</taxon>
        <taxon>Panpulmonata</taxon>
        <taxon>Sacoglossa</taxon>
        <taxon>Placobranchoidea</taxon>
        <taxon>Plakobranchidae</taxon>
        <taxon>Plakobranchus</taxon>
    </lineage>
</organism>
<evidence type="ECO:0000256" key="7">
    <source>
        <dbReference type="ARBA" id="ARBA00023201"/>
    </source>
</evidence>
<feature type="transmembrane region" description="Helical" evidence="8">
    <location>
        <begin position="158"/>
        <end position="177"/>
    </location>
</feature>
<keyword evidence="4" id="KW-0769">Symport</keyword>
<proteinExistence type="predicted"/>
<feature type="transmembrane region" description="Helical" evidence="8">
    <location>
        <begin position="39"/>
        <end position="60"/>
    </location>
</feature>
<dbReference type="Proteomes" id="UP000735302">
    <property type="component" value="Unassembled WGS sequence"/>
</dbReference>
<keyword evidence="2" id="KW-0813">Transport</keyword>
<evidence type="ECO:0000256" key="5">
    <source>
        <dbReference type="ARBA" id="ARBA00023053"/>
    </source>
</evidence>
<evidence type="ECO:0000256" key="3">
    <source>
        <dbReference type="ARBA" id="ARBA00022475"/>
    </source>
</evidence>
<name>A0AAV4AHF1_9GAST</name>
<dbReference type="GO" id="GO:0005412">
    <property type="term" value="F:D-glucose:sodium symporter activity"/>
    <property type="evidence" value="ECO:0007669"/>
    <property type="project" value="TreeGrafter"/>
</dbReference>
<dbReference type="AlphaFoldDB" id="A0AAV4AHF1"/>
<keyword evidence="5" id="KW-0915">Sodium</keyword>
<keyword evidence="8" id="KW-0472">Membrane</keyword>
<reference evidence="9 10" key="1">
    <citation type="journal article" date="2021" name="Elife">
        <title>Chloroplast acquisition without the gene transfer in kleptoplastic sea slugs, Plakobranchus ocellatus.</title>
        <authorList>
            <person name="Maeda T."/>
            <person name="Takahashi S."/>
            <person name="Yoshida T."/>
            <person name="Shimamura S."/>
            <person name="Takaki Y."/>
            <person name="Nagai Y."/>
            <person name="Toyoda A."/>
            <person name="Suzuki Y."/>
            <person name="Arimoto A."/>
            <person name="Ishii H."/>
            <person name="Satoh N."/>
            <person name="Nishiyama T."/>
            <person name="Hasebe M."/>
            <person name="Maruyama T."/>
            <person name="Minagawa J."/>
            <person name="Obokata J."/>
            <person name="Shigenobu S."/>
        </authorList>
    </citation>
    <scope>NUCLEOTIDE SEQUENCE [LARGE SCALE GENOMIC DNA]</scope>
</reference>
<dbReference type="GO" id="GO:0005886">
    <property type="term" value="C:plasma membrane"/>
    <property type="evidence" value="ECO:0007669"/>
    <property type="project" value="UniProtKB-SubCell"/>
</dbReference>